<evidence type="ECO:0000256" key="2">
    <source>
        <dbReference type="ARBA" id="ARBA00023125"/>
    </source>
</evidence>
<dbReference type="GO" id="GO:0003677">
    <property type="term" value="F:DNA binding"/>
    <property type="evidence" value="ECO:0007669"/>
    <property type="project" value="UniProtKB-UniRule"/>
</dbReference>
<feature type="domain" description="HTH tetR-type" evidence="6">
    <location>
        <begin position="39"/>
        <end position="99"/>
    </location>
</feature>
<dbReference type="InterPro" id="IPR001647">
    <property type="entry name" value="HTH_TetR"/>
</dbReference>
<dbReference type="Gene3D" id="1.10.357.10">
    <property type="entry name" value="Tetracycline Repressor, domain 2"/>
    <property type="match status" value="1"/>
</dbReference>
<keyword evidence="3" id="KW-0804">Transcription</keyword>
<protein>
    <submittedName>
        <fullName evidence="8">Transcriptional regulator</fullName>
    </submittedName>
</protein>
<dbReference type="Pfam" id="PF00440">
    <property type="entry name" value="TetR_N"/>
    <property type="match status" value="1"/>
</dbReference>
<sequence length="229" mass="24468">MAAASAGQREEDSEQCLHQAGQNPHPDGWGVRRSKKVDGDARQLILDAAEKLFAANGFDATPTASIAEAAGVPKGLIFYYFPTKDAMLSALMAERVPKQPLDDIESVVVPGDPAKSLVNMDAALNLRDNRSSVLRVIMWREADTHPDVRKQLCRMRDQLLDVTARVLAASSPGPVQPGTLRACAAAWVSAMLAIASTDRLHALDGVPLPTTDEIMNVAQVVAAGMSQMG</sequence>
<dbReference type="SUPFAM" id="SSF46689">
    <property type="entry name" value="Homeodomain-like"/>
    <property type="match status" value="1"/>
</dbReference>
<dbReference type="PANTHER" id="PTHR30055:SF234">
    <property type="entry name" value="HTH-TYPE TRANSCRIPTIONAL REGULATOR BETI"/>
    <property type="match status" value="1"/>
</dbReference>
<evidence type="ECO:0000256" key="3">
    <source>
        <dbReference type="ARBA" id="ARBA00023163"/>
    </source>
</evidence>
<dbReference type="EMBL" id="BBYQ01000126">
    <property type="protein sequence ID" value="GAP31775.1"/>
    <property type="molecule type" value="Genomic_DNA"/>
</dbReference>
<keyword evidence="1" id="KW-0805">Transcription regulation</keyword>
<evidence type="ECO:0000313" key="7">
    <source>
        <dbReference type="EMBL" id="APB01856.1"/>
    </source>
</evidence>
<dbReference type="InterPro" id="IPR050109">
    <property type="entry name" value="HTH-type_TetR-like_transc_reg"/>
</dbReference>
<organism evidence="8 9">
    <name type="scientific">Nocardia seriolae</name>
    <dbReference type="NCBI Taxonomy" id="37332"/>
    <lineage>
        <taxon>Bacteria</taxon>
        <taxon>Bacillati</taxon>
        <taxon>Actinomycetota</taxon>
        <taxon>Actinomycetes</taxon>
        <taxon>Mycobacteriales</taxon>
        <taxon>Nocardiaceae</taxon>
        <taxon>Nocardia</taxon>
    </lineage>
</organism>
<dbReference type="GO" id="GO:0006355">
    <property type="term" value="P:regulation of DNA-templated transcription"/>
    <property type="evidence" value="ECO:0007669"/>
    <property type="project" value="UniProtKB-ARBA"/>
</dbReference>
<dbReference type="EMBL" id="CP017839">
    <property type="protein sequence ID" value="APB01856.1"/>
    <property type="molecule type" value="Genomic_DNA"/>
</dbReference>
<dbReference type="Proteomes" id="UP000180166">
    <property type="component" value="Chromosome"/>
</dbReference>
<reference evidence="8 9" key="2">
    <citation type="journal article" date="2016" name="Genome Announc.">
        <title>Draft Genome Sequence of Erythromycin- and Oxytetracycline-Sensitive Nocardia seriolae Strain U-1 (NBRC 110359).</title>
        <authorList>
            <person name="Imajoh M."/>
            <person name="Sukeda M."/>
            <person name="Shimizu M."/>
            <person name="Yamane J."/>
            <person name="Ohnishi K."/>
            <person name="Oshima S."/>
        </authorList>
    </citation>
    <scope>NUCLEOTIDE SEQUENCE [LARGE SCALE GENOMIC DNA]</scope>
    <source>
        <strain evidence="8 9">U-1</strain>
    </source>
</reference>
<dbReference type="AlphaFoldDB" id="A0ABC9Z2I7"/>
<dbReference type="InterPro" id="IPR009057">
    <property type="entry name" value="Homeodomain-like_sf"/>
</dbReference>
<accession>A0ABC9Z2I7</accession>
<evidence type="ECO:0000313" key="10">
    <source>
        <dbReference type="Proteomes" id="UP000180166"/>
    </source>
</evidence>
<feature type="region of interest" description="Disordered" evidence="5">
    <location>
        <begin position="1"/>
        <end position="34"/>
    </location>
</feature>
<evidence type="ECO:0000256" key="1">
    <source>
        <dbReference type="ARBA" id="ARBA00023015"/>
    </source>
</evidence>
<evidence type="ECO:0000313" key="9">
    <source>
        <dbReference type="Proteomes" id="UP000037179"/>
    </source>
</evidence>
<evidence type="ECO:0000313" key="8">
    <source>
        <dbReference type="EMBL" id="GAP31775.1"/>
    </source>
</evidence>
<dbReference type="Proteomes" id="UP000037179">
    <property type="component" value="Unassembled WGS sequence"/>
</dbReference>
<reference evidence="7 10" key="3">
    <citation type="submission" date="2016-10" db="EMBL/GenBank/DDBJ databases">
        <title>Genome sequence of Nocardia seriolae strain EM150506, isolated from Anguila japonica.</title>
        <authorList>
            <person name="Han H.-J."/>
        </authorList>
    </citation>
    <scope>NUCLEOTIDE SEQUENCE [LARGE SCALE GENOMIC DNA]</scope>
    <source>
        <strain evidence="7 10">EM150506</strain>
    </source>
</reference>
<dbReference type="PRINTS" id="PR00455">
    <property type="entry name" value="HTHTETR"/>
</dbReference>
<keyword evidence="2 4" id="KW-0238">DNA-binding</keyword>
<dbReference type="PANTHER" id="PTHR30055">
    <property type="entry name" value="HTH-TYPE TRANSCRIPTIONAL REGULATOR RUTR"/>
    <property type="match status" value="1"/>
</dbReference>
<name>A0ABC9Z2I7_9NOCA</name>
<evidence type="ECO:0000259" key="6">
    <source>
        <dbReference type="PROSITE" id="PS50977"/>
    </source>
</evidence>
<dbReference type="KEGG" id="nsr:NS506_07841"/>
<evidence type="ECO:0000256" key="4">
    <source>
        <dbReference type="PROSITE-ProRule" id="PRU00335"/>
    </source>
</evidence>
<dbReference type="PROSITE" id="PS50977">
    <property type="entry name" value="HTH_TETR_2"/>
    <property type="match status" value="1"/>
</dbReference>
<keyword evidence="9" id="KW-1185">Reference proteome</keyword>
<feature type="DNA-binding region" description="H-T-H motif" evidence="4">
    <location>
        <begin position="62"/>
        <end position="81"/>
    </location>
</feature>
<proteinExistence type="predicted"/>
<evidence type="ECO:0000256" key="5">
    <source>
        <dbReference type="SAM" id="MobiDB-lite"/>
    </source>
</evidence>
<gene>
    <name evidence="7" type="ORF">NS506_07841</name>
    <name evidence="8" type="ORF">NSK11_contig00126-0024</name>
</gene>
<reference evidence="9" key="1">
    <citation type="submission" date="2015-07" db="EMBL/GenBank/DDBJ databases">
        <title>Nocardia seriolae U-1 whole genome shotgun sequence.</title>
        <authorList>
            <person name="Imajoh M."/>
            <person name="Fukumoto Y."/>
            <person name="Sukeda M."/>
            <person name="Yamane J."/>
            <person name="Yamasaki K."/>
            <person name="Shimizu M."/>
            <person name="Ohnishi K."/>
            <person name="Oshima S."/>
        </authorList>
    </citation>
    <scope>NUCLEOTIDE SEQUENCE [LARGE SCALE GENOMIC DNA]</scope>
    <source>
        <strain evidence="9">U-1</strain>
    </source>
</reference>